<keyword evidence="2 8" id="KW-0812">Transmembrane</keyword>
<dbReference type="Gramene" id="KVH87564">
    <property type="protein sequence ID" value="KVH87564"/>
    <property type="gene ID" value="Ccrd_025159"/>
</dbReference>
<feature type="transmembrane region" description="Helical" evidence="8">
    <location>
        <begin position="20"/>
        <end position="45"/>
    </location>
</feature>
<dbReference type="STRING" id="59895.A0A118JRI4"/>
<evidence type="ECO:0000256" key="1">
    <source>
        <dbReference type="ARBA" id="ARBA00004141"/>
    </source>
</evidence>
<keyword evidence="11" id="KW-1185">Reference proteome</keyword>
<dbReference type="GO" id="GO:0022857">
    <property type="term" value="F:transmembrane transporter activity"/>
    <property type="evidence" value="ECO:0007669"/>
    <property type="project" value="InterPro"/>
</dbReference>
<evidence type="ECO:0000256" key="2">
    <source>
        <dbReference type="ARBA" id="ARBA00022692"/>
    </source>
</evidence>
<evidence type="ECO:0000259" key="9">
    <source>
        <dbReference type="PROSITE" id="PS50850"/>
    </source>
</evidence>
<dbReference type="OMA" id="RFWLGFH"/>
<sequence>MARAENLEVFNVLNGAKAQWYHFTAIVIAGMGFFTEAYDLFYISLVTKMLSRSYYTKPGAIKPESLPPNFSATVNGVALIGTLAGQLFFEWLGDKLGPKKVYGITLVLMCLSSISSSLSFGNKPKTRPSLKAARKQGRREDLEENFLHGQDGSV</sequence>
<comment type="similarity">
    <text evidence="5">Belongs to the major facilitator superfamily. Phosphate:H(+) symporter (TC 2.A.1.9) family.</text>
</comment>
<dbReference type="Gene3D" id="1.20.1250.20">
    <property type="entry name" value="MFS general substrate transporter like domains"/>
    <property type="match status" value="1"/>
</dbReference>
<organism evidence="10 11">
    <name type="scientific">Cynara cardunculus var. scolymus</name>
    <name type="common">Globe artichoke</name>
    <name type="synonym">Cynara scolymus</name>
    <dbReference type="NCBI Taxonomy" id="59895"/>
    <lineage>
        <taxon>Eukaryota</taxon>
        <taxon>Viridiplantae</taxon>
        <taxon>Streptophyta</taxon>
        <taxon>Embryophyta</taxon>
        <taxon>Tracheophyta</taxon>
        <taxon>Spermatophyta</taxon>
        <taxon>Magnoliopsida</taxon>
        <taxon>eudicotyledons</taxon>
        <taxon>Gunneridae</taxon>
        <taxon>Pentapetalae</taxon>
        <taxon>asterids</taxon>
        <taxon>campanulids</taxon>
        <taxon>Asterales</taxon>
        <taxon>Asteraceae</taxon>
        <taxon>Carduoideae</taxon>
        <taxon>Cardueae</taxon>
        <taxon>Carduinae</taxon>
        <taxon>Cynara</taxon>
    </lineage>
</organism>
<dbReference type="SUPFAM" id="SSF103473">
    <property type="entry name" value="MFS general substrate transporter"/>
    <property type="match status" value="1"/>
</dbReference>
<feature type="transmembrane region" description="Helical" evidence="8">
    <location>
        <begin position="66"/>
        <end position="89"/>
    </location>
</feature>
<keyword evidence="4 8" id="KW-0472">Membrane</keyword>
<feature type="transmembrane region" description="Helical" evidence="8">
    <location>
        <begin position="101"/>
        <end position="121"/>
    </location>
</feature>
<evidence type="ECO:0000256" key="3">
    <source>
        <dbReference type="ARBA" id="ARBA00022989"/>
    </source>
</evidence>
<evidence type="ECO:0000256" key="6">
    <source>
        <dbReference type="ARBA" id="ARBA00049011"/>
    </source>
</evidence>
<evidence type="ECO:0000313" key="11">
    <source>
        <dbReference type="Proteomes" id="UP000243975"/>
    </source>
</evidence>
<dbReference type="Proteomes" id="UP000243975">
    <property type="component" value="Unassembled WGS sequence"/>
</dbReference>
<comment type="subcellular location">
    <subcellularLocation>
        <location evidence="1">Membrane</location>
        <topology evidence="1">Multi-pass membrane protein</topology>
    </subcellularLocation>
</comment>
<name>A0A118JRI4_CYNCS</name>
<feature type="compositionally biased region" description="Basic residues" evidence="7">
    <location>
        <begin position="124"/>
        <end position="137"/>
    </location>
</feature>
<reference evidence="10 11" key="1">
    <citation type="journal article" date="2016" name="Sci. Rep.">
        <title>The genome sequence of the outbreeding globe artichoke constructed de novo incorporating a phase-aware low-pass sequencing strategy of F1 progeny.</title>
        <authorList>
            <person name="Scaglione D."/>
            <person name="Reyes-Chin-Wo S."/>
            <person name="Acquadro A."/>
            <person name="Froenicke L."/>
            <person name="Portis E."/>
            <person name="Beitel C."/>
            <person name="Tirone M."/>
            <person name="Mauro R."/>
            <person name="Lo Monaco A."/>
            <person name="Mauromicale G."/>
            <person name="Faccioli P."/>
            <person name="Cattivelli L."/>
            <person name="Rieseberg L."/>
            <person name="Michelmore R."/>
            <person name="Lanteri S."/>
        </authorList>
    </citation>
    <scope>NUCLEOTIDE SEQUENCE [LARGE SCALE GENOMIC DNA]</scope>
    <source>
        <strain evidence="10">2C</strain>
    </source>
</reference>
<proteinExistence type="inferred from homology"/>
<keyword evidence="3 8" id="KW-1133">Transmembrane helix</keyword>
<feature type="region of interest" description="Disordered" evidence="7">
    <location>
        <begin position="118"/>
        <end position="154"/>
    </location>
</feature>
<comment type="catalytic activity">
    <reaction evidence="6">
        <text>phosphate(in) + H(+)(in) = phosphate(out) + H(+)(out)</text>
        <dbReference type="Rhea" id="RHEA:29939"/>
        <dbReference type="ChEBI" id="CHEBI:15378"/>
        <dbReference type="ChEBI" id="CHEBI:43474"/>
    </reaction>
    <physiologicalReaction direction="right-to-left" evidence="6">
        <dbReference type="Rhea" id="RHEA:29941"/>
    </physiologicalReaction>
</comment>
<dbReference type="InterPro" id="IPR005828">
    <property type="entry name" value="MFS_sugar_transport-like"/>
</dbReference>
<protein>
    <submittedName>
        <fullName evidence="10">General substrate transporter</fullName>
    </submittedName>
</protein>
<evidence type="ECO:0000313" key="10">
    <source>
        <dbReference type="EMBL" id="KVH87564.1"/>
    </source>
</evidence>
<dbReference type="PROSITE" id="PS50850">
    <property type="entry name" value="MFS"/>
    <property type="match status" value="1"/>
</dbReference>
<evidence type="ECO:0000256" key="5">
    <source>
        <dbReference type="ARBA" id="ARBA00044504"/>
    </source>
</evidence>
<dbReference type="Pfam" id="PF00083">
    <property type="entry name" value="Sugar_tr"/>
    <property type="match status" value="1"/>
</dbReference>
<feature type="domain" description="Major facilitator superfamily (MFS) profile" evidence="9">
    <location>
        <begin position="25"/>
        <end position="154"/>
    </location>
</feature>
<dbReference type="InterPro" id="IPR036259">
    <property type="entry name" value="MFS_trans_sf"/>
</dbReference>
<dbReference type="InterPro" id="IPR020846">
    <property type="entry name" value="MFS_dom"/>
</dbReference>
<gene>
    <name evidence="10" type="ORF">Ccrd_025159</name>
</gene>
<evidence type="ECO:0000256" key="4">
    <source>
        <dbReference type="ARBA" id="ARBA00023136"/>
    </source>
</evidence>
<dbReference type="GO" id="GO:0016020">
    <property type="term" value="C:membrane"/>
    <property type="evidence" value="ECO:0007669"/>
    <property type="project" value="UniProtKB-SubCell"/>
</dbReference>
<comment type="caution">
    <text evidence="10">The sequence shown here is derived from an EMBL/GenBank/DDBJ whole genome shotgun (WGS) entry which is preliminary data.</text>
</comment>
<accession>A0A118JRI4</accession>
<evidence type="ECO:0000256" key="8">
    <source>
        <dbReference type="SAM" id="Phobius"/>
    </source>
</evidence>
<dbReference type="PANTHER" id="PTHR24064">
    <property type="entry name" value="SOLUTE CARRIER FAMILY 22 MEMBER"/>
    <property type="match status" value="1"/>
</dbReference>
<dbReference type="EMBL" id="LEKV01006059">
    <property type="protein sequence ID" value="KVH87564.1"/>
    <property type="molecule type" value="Genomic_DNA"/>
</dbReference>
<dbReference type="AlphaFoldDB" id="A0A118JRI4"/>
<evidence type="ECO:0000256" key="7">
    <source>
        <dbReference type="SAM" id="MobiDB-lite"/>
    </source>
</evidence>